<dbReference type="Gene3D" id="3.80.10.10">
    <property type="entry name" value="Ribonuclease Inhibitor"/>
    <property type="match status" value="1"/>
</dbReference>
<dbReference type="InterPro" id="IPR032675">
    <property type="entry name" value="LRR_dom_sf"/>
</dbReference>
<proteinExistence type="predicted"/>
<dbReference type="Proteomes" id="UP001218218">
    <property type="component" value="Unassembled WGS sequence"/>
</dbReference>
<comment type="caution">
    <text evidence="1">The sequence shown here is derived from an EMBL/GenBank/DDBJ whole genome shotgun (WGS) entry which is preliminary data.</text>
</comment>
<accession>A0AAD6Z1T5</accession>
<dbReference type="AlphaFoldDB" id="A0AAD6Z1T5"/>
<dbReference type="EMBL" id="JARIHO010000104">
    <property type="protein sequence ID" value="KAJ7303601.1"/>
    <property type="molecule type" value="Genomic_DNA"/>
</dbReference>
<reference evidence="1" key="1">
    <citation type="submission" date="2023-03" db="EMBL/GenBank/DDBJ databases">
        <title>Massive genome expansion in bonnet fungi (Mycena s.s.) driven by repeated elements and novel gene families across ecological guilds.</title>
        <authorList>
            <consortium name="Lawrence Berkeley National Laboratory"/>
            <person name="Harder C.B."/>
            <person name="Miyauchi S."/>
            <person name="Viragh M."/>
            <person name="Kuo A."/>
            <person name="Thoen E."/>
            <person name="Andreopoulos B."/>
            <person name="Lu D."/>
            <person name="Skrede I."/>
            <person name="Drula E."/>
            <person name="Henrissat B."/>
            <person name="Morin E."/>
            <person name="Kohler A."/>
            <person name="Barry K."/>
            <person name="LaButti K."/>
            <person name="Morin E."/>
            <person name="Salamov A."/>
            <person name="Lipzen A."/>
            <person name="Mereny Z."/>
            <person name="Hegedus B."/>
            <person name="Baldrian P."/>
            <person name="Stursova M."/>
            <person name="Weitz H."/>
            <person name="Taylor A."/>
            <person name="Grigoriev I.V."/>
            <person name="Nagy L.G."/>
            <person name="Martin F."/>
            <person name="Kauserud H."/>
        </authorList>
    </citation>
    <scope>NUCLEOTIDE SEQUENCE</scope>
    <source>
        <strain evidence="1">CBHHK002</strain>
    </source>
</reference>
<organism evidence="1 2">
    <name type="scientific">Mycena albidolilacea</name>
    <dbReference type="NCBI Taxonomy" id="1033008"/>
    <lineage>
        <taxon>Eukaryota</taxon>
        <taxon>Fungi</taxon>
        <taxon>Dikarya</taxon>
        <taxon>Basidiomycota</taxon>
        <taxon>Agaricomycotina</taxon>
        <taxon>Agaricomycetes</taxon>
        <taxon>Agaricomycetidae</taxon>
        <taxon>Agaricales</taxon>
        <taxon>Marasmiineae</taxon>
        <taxon>Mycenaceae</taxon>
        <taxon>Mycena</taxon>
    </lineage>
</organism>
<name>A0AAD6Z1T5_9AGAR</name>
<gene>
    <name evidence="1" type="ORF">DFH08DRAFT_945260</name>
</gene>
<evidence type="ECO:0000313" key="1">
    <source>
        <dbReference type="EMBL" id="KAJ7303601.1"/>
    </source>
</evidence>
<sequence>MADNHHPLSRGGKLSYKLSPSWEPLFTSNIPVTGEQLEEIRKSALVAHTLKTSLEQQITEIRMRLFRLEREEMHAAHHIERCKYPLAPIRQIPNEILSAIFVCYAEITRAPCTDVRGGVWILGHICRYWRAVVLSTPAVWSFFRSRSPWSDALNPSALAQEYLRRSGNYPLSIDFSCTHNDASPLLRVFLDLDLENGNGVEDPYENIFLKAEKSSKEIFDALLLRSPQWKVAKFDIPRSIYPELRAIMGHLPNLAKFHLSAVGGDSDALFHDTETFRSCPRLVDLTLDPFLLPDATQYIDFPWHQLTRFSGFASYGPLSVLAHAPNVVDCDLHYWPAFRLGRRLVHGMRSLKIRSGILRGDSSSDFLDDLELPALERLALDCDTTGPAASLLHRSASPLESLEFRFKDSDCSRTCIVDILAAAPTLTSLAIYNSVRDEKRDAADMFCSLIYSPGLPVPSLLPRLKHLEITRFEIDTSFVRMVESRCVRAHPVSGIHGPESDAVADVPRLESLSVTELPIDTDPTLLFRLRKLEMQSGLKLTIRLHDSEPRTHPFLRNRLIAP</sequence>
<keyword evidence="2" id="KW-1185">Reference proteome</keyword>
<evidence type="ECO:0008006" key="3">
    <source>
        <dbReference type="Google" id="ProtNLM"/>
    </source>
</evidence>
<protein>
    <recommendedName>
        <fullName evidence="3">F-box domain-containing protein</fullName>
    </recommendedName>
</protein>
<evidence type="ECO:0000313" key="2">
    <source>
        <dbReference type="Proteomes" id="UP001218218"/>
    </source>
</evidence>